<organism evidence="1 2">
    <name type="scientific">Cryobacterium flavum</name>
    <dbReference type="NCBI Taxonomy" id="1424659"/>
    <lineage>
        <taxon>Bacteria</taxon>
        <taxon>Bacillati</taxon>
        <taxon>Actinomycetota</taxon>
        <taxon>Actinomycetes</taxon>
        <taxon>Micrococcales</taxon>
        <taxon>Microbacteriaceae</taxon>
        <taxon>Cryobacterium</taxon>
    </lineage>
</organism>
<accession>A0A5E9G1V2</accession>
<dbReference type="AlphaFoldDB" id="A0A5E9G1V2"/>
<dbReference type="RefSeq" id="WP_159433872.1">
    <property type="nucleotide sequence ID" value="NZ_FNIB01000010.1"/>
</dbReference>
<protein>
    <submittedName>
        <fullName evidence="1">Uncharacterized protein</fullName>
    </submittedName>
</protein>
<reference evidence="1 2" key="1">
    <citation type="submission" date="2016-10" db="EMBL/GenBank/DDBJ databases">
        <authorList>
            <person name="Varghese N."/>
            <person name="Submissions S."/>
        </authorList>
    </citation>
    <scope>NUCLEOTIDE SEQUENCE [LARGE SCALE GENOMIC DNA]</scope>
    <source>
        <strain evidence="1 2">CGMCC 1.11215</strain>
    </source>
</reference>
<dbReference type="EMBL" id="FNIB01000010">
    <property type="protein sequence ID" value="SDO07861.1"/>
    <property type="molecule type" value="Genomic_DNA"/>
</dbReference>
<evidence type="ECO:0000313" key="1">
    <source>
        <dbReference type="EMBL" id="SDO07861.1"/>
    </source>
</evidence>
<sequence length="46" mass="5060">MTVSKTNPTLLIDVSDRYDACIIVVEGGRIVLEQLERDSQPVCQGP</sequence>
<dbReference type="Proteomes" id="UP000199639">
    <property type="component" value="Unassembled WGS sequence"/>
</dbReference>
<gene>
    <name evidence="1" type="ORF">SAMN05216368_1101</name>
</gene>
<proteinExistence type="predicted"/>
<evidence type="ECO:0000313" key="2">
    <source>
        <dbReference type="Proteomes" id="UP000199639"/>
    </source>
</evidence>
<name>A0A5E9G1V2_9MICO</name>